<accession>A0ACC2S6Q4</accession>
<reference evidence="1" key="1">
    <citation type="submission" date="2022-04" db="EMBL/GenBank/DDBJ databases">
        <title>Genome of the entomopathogenic fungus Entomophthora muscae.</title>
        <authorList>
            <person name="Elya C."/>
            <person name="Lovett B.R."/>
            <person name="Lee E."/>
            <person name="Macias A.M."/>
            <person name="Hajek A.E."/>
            <person name="De Bivort B.L."/>
            <person name="Kasson M.T."/>
            <person name="De Fine Licht H.H."/>
            <person name="Stajich J.E."/>
        </authorList>
    </citation>
    <scope>NUCLEOTIDE SEQUENCE</scope>
    <source>
        <strain evidence="1">Berkeley</strain>
    </source>
</reference>
<dbReference type="Proteomes" id="UP001165960">
    <property type="component" value="Unassembled WGS sequence"/>
</dbReference>
<evidence type="ECO:0000313" key="1">
    <source>
        <dbReference type="EMBL" id="KAJ9058059.1"/>
    </source>
</evidence>
<name>A0ACC2S6Q4_9FUNG</name>
<evidence type="ECO:0000313" key="2">
    <source>
        <dbReference type="Proteomes" id="UP001165960"/>
    </source>
</evidence>
<proteinExistence type="predicted"/>
<dbReference type="EMBL" id="QTSX02005746">
    <property type="protein sequence ID" value="KAJ9058059.1"/>
    <property type="molecule type" value="Genomic_DNA"/>
</dbReference>
<organism evidence="1 2">
    <name type="scientific">Entomophthora muscae</name>
    <dbReference type="NCBI Taxonomy" id="34485"/>
    <lineage>
        <taxon>Eukaryota</taxon>
        <taxon>Fungi</taxon>
        <taxon>Fungi incertae sedis</taxon>
        <taxon>Zoopagomycota</taxon>
        <taxon>Entomophthoromycotina</taxon>
        <taxon>Entomophthoromycetes</taxon>
        <taxon>Entomophthorales</taxon>
        <taxon>Entomophthoraceae</taxon>
        <taxon>Entomophthora</taxon>
    </lineage>
</organism>
<protein>
    <submittedName>
        <fullName evidence="1">Uncharacterized protein</fullName>
    </submittedName>
</protein>
<comment type="caution">
    <text evidence="1">The sequence shown here is derived from an EMBL/GenBank/DDBJ whole genome shotgun (WGS) entry which is preliminary data.</text>
</comment>
<sequence>MIRAFRRLRSPWPGVVRPASFHTQSAMLFPLANQLCNNLEELFRRNRQWAEKKSKLQPTLFPRLTTSQSPKILWIGCSDSRIPETEIFGAEPGDFFVHRNVANIVREDDINLNSALQYAVQVLKVKHIIICGHYGCGGVKAALDGPGLKHVDCWIEPLTKLCQEYNSQLQGVDGEVAWRRLVHYNVLNSVAALKRHPAVAAALEEDPPIRIHPWVYDVATGLIHPPDTYLLEHDSDEEERAMAL</sequence>
<gene>
    <name evidence="1" type="ORF">DSO57_1016399</name>
</gene>
<keyword evidence="2" id="KW-1185">Reference proteome</keyword>